<protein>
    <submittedName>
        <fullName evidence="1">Uncharacterized protein</fullName>
    </submittedName>
</protein>
<dbReference type="Proteomes" id="UP001465976">
    <property type="component" value="Unassembled WGS sequence"/>
</dbReference>
<proteinExistence type="predicted"/>
<evidence type="ECO:0000313" key="1">
    <source>
        <dbReference type="EMBL" id="KAL0577824.1"/>
    </source>
</evidence>
<keyword evidence="2" id="KW-1185">Reference proteome</keyword>
<evidence type="ECO:0000313" key="2">
    <source>
        <dbReference type="Proteomes" id="UP001465976"/>
    </source>
</evidence>
<name>A0ABR3FQV3_9AGAR</name>
<comment type="caution">
    <text evidence="1">The sequence shown here is derived from an EMBL/GenBank/DDBJ whole genome shotgun (WGS) entry which is preliminary data.</text>
</comment>
<reference evidence="1 2" key="1">
    <citation type="submission" date="2024-02" db="EMBL/GenBank/DDBJ databases">
        <title>A draft genome for the cacao thread blight pathogen Marasmius crinis-equi.</title>
        <authorList>
            <person name="Cohen S.P."/>
            <person name="Baruah I.K."/>
            <person name="Amoako-Attah I."/>
            <person name="Bukari Y."/>
            <person name="Meinhardt L.W."/>
            <person name="Bailey B.A."/>
        </authorList>
    </citation>
    <scope>NUCLEOTIDE SEQUENCE [LARGE SCALE GENOMIC DNA]</scope>
    <source>
        <strain evidence="1 2">GH-76</strain>
    </source>
</reference>
<organism evidence="1 2">
    <name type="scientific">Marasmius crinis-equi</name>
    <dbReference type="NCBI Taxonomy" id="585013"/>
    <lineage>
        <taxon>Eukaryota</taxon>
        <taxon>Fungi</taxon>
        <taxon>Dikarya</taxon>
        <taxon>Basidiomycota</taxon>
        <taxon>Agaricomycotina</taxon>
        <taxon>Agaricomycetes</taxon>
        <taxon>Agaricomycetidae</taxon>
        <taxon>Agaricales</taxon>
        <taxon>Marasmiineae</taxon>
        <taxon>Marasmiaceae</taxon>
        <taxon>Marasmius</taxon>
    </lineage>
</organism>
<dbReference type="EMBL" id="JBAHYK010000135">
    <property type="protein sequence ID" value="KAL0577824.1"/>
    <property type="molecule type" value="Genomic_DNA"/>
</dbReference>
<sequence length="181" mass="20801">MVNRLSQITDSHLYYVTQNLTKASNAPEKNERPRSIARLALEIAEYSDVSKLELLAEASCETGYSAIYYTGKESHSPPEISPATLKKLDELIRTLEDILSFCCAFKSRTWFTTLFLRAAGFLDKRKIKKFRATLRRMVTQDFVPKDWKPISIKETVDEAIRQAQDQRARSRTEDSLDARFA</sequence>
<gene>
    <name evidence="1" type="ORF">V5O48_004152</name>
</gene>
<accession>A0ABR3FQV3</accession>